<keyword evidence="9" id="KW-1133">Transmembrane helix</keyword>
<dbReference type="Proteomes" id="UP000011518">
    <property type="component" value="Unassembled WGS sequence"/>
</dbReference>
<dbReference type="PROSITE" id="PS50294">
    <property type="entry name" value="WD_REPEATS_REGION"/>
    <property type="match status" value="2"/>
</dbReference>
<dbReference type="Pfam" id="PF00400">
    <property type="entry name" value="WD40"/>
    <property type="match status" value="4"/>
</dbReference>
<dbReference type="InterPro" id="IPR017907">
    <property type="entry name" value="Znf_RING_CS"/>
</dbReference>
<evidence type="ECO:0000256" key="2">
    <source>
        <dbReference type="ARBA" id="ARBA00022723"/>
    </source>
</evidence>
<keyword evidence="9" id="KW-0812">Transmembrane</keyword>
<sequence>MGKLQSKLKQSTYKYSRPDDIIEERTQTKALQEYSPAHVDSVSVVAALNSDLCVSGGKDKMVVAYNWKTGNVVKRFRGHEREITKVACVSKSNQFFSASRDRTVMMWDLHGSSQPRQQLSGHAMVVTGLAVSPDSSQLCTGSRDNTLLLWDVGTGQCVERASVSRNLVTHLCWVPREQYILQTSEDRTLRLWDSRGLQVAHVFPAKQHIQTYCEVSLDGRTCISCSNGFGGEGCEATLWDLRQTRNRICEYKGHFQTVASCVFLPRAVSLMPVIATSSYDCKVKIWNQDTGACLFTLSLDGAGPLTSLAVGDTISLLCASFRKGIHLLRVDYSRGLELRELEKDVLVQGYPTPLAGTQPANDSFNYPDEDKMMGQQEGSEDTDLEEGSIARRFLQGLLACALGMAEQQGQEREAECPVCWNPFNNTFHTPKVLDCCHSFCVECLAHLSLVTPARRRLLCPLCRQPTVLASGQPVTDLPTYTAILTLLRLEPHHVILEGRQLCLKDQPKSRYFLRQPRVYTLDLGPEPGSQTGLPQDVSPTTVPMPIPVPSQYSLRECFRNPQFRVFAYLMAVILSVALLLIFSIFWTKQFLWGVG</sequence>
<evidence type="ECO:0000256" key="7">
    <source>
        <dbReference type="PROSITE-ProRule" id="PRU00221"/>
    </source>
</evidence>
<dbReference type="PROSITE" id="PS50089">
    <property type="entry name" value="ZF_RING_2"/>
    <property type="match status" value="1"/>
</dbReference>
<keyword evidence="4 6" id="KW-0863">Zinc-finger</keyword>
<dbReference type="Gene3D" id="2.130.10.10">
    <property type="entry name" value="YVTN repeat-like/Quinoprotein amine dehydrogenase"/>
    <property type="match status" value="2"/>
</dbReference>
<dbReference type="SMART" id="SM00184">
    <property type="entry name" value="RING"/>
    <property type="match status" value="1"/>
</dbReference>
<protein>
    <submittedName>
        <fullName evidence="11">WD repeat-containing protein 31</fullName>
    </submittedName>
</protein>
<accession>L9L7I1</accession>
<dbReference type="InterPro" id="IPR019775">
    <property type="entry name" value="WD40_repeat_CS"/>
</dbReference>
<dbReference type="SUPFAM" id="SSF50978">
    <property type="entry name" value="WD40 repeat-like"/>
    <property type="match status" value="1"/>
</dbReference>
<feature type="transmembrane region" description="Helical" evidence="9">
    <location>
        <begin position="565"/>
        <end position="586"/>
    </location>
</feature>
<evidence type="ECO:0000256" key="8">
    <source>
        <dbReference type="SAM" id="MobiDB-lite"/>
    </source>
</evidence>
<dbReference type="PANTHER" id="PTHR19869">
    <property type="entry name" value="SPERMATID WD-REPEAT PROTEIN"/>
    <property type="match status" value="1"/>
</dbReference>
<dbReference type="InParanoid" id="L9L7I1"/>
<dbReference type="FunCoup" id="L9L7I1">
    <property type="interactions" value="37"/>
</dbReference>
<keyword evidence="9" id="KW-0472">Membrane</keyword>
<feature type="repeat" description="WD" evidence="7">
    <location>
        <begin position="119"/>
        <end position="160"/>
    </location>
</feature>
<dbReference type="AlphaFoldDB" id="L9L7I1"/>
<reference evidence="12" key="2">
    <citation type="journal article" date="2013" name="Nat. Commun.">
        <title>Genome of the Chinese tree shrew.</title>
        <authorList>
            <person name="Fan Y."/>
            <person name="Huang Z.Y."/>
            <person name="Cao C.C."/>
            <person name="Chen C.S."/>
            <person name="Chen Y.X."/>
            <person name="Fan D.D."/>
            <person name="He J."/>
            <person name="Hou H.L."/>
            <person name="Hu L."/>
            <person name="Hu X.T."/>
            <person name="Jiang X.T."/>
            <person name="Lai R."/>
            <person name="Lang Y.S."/>
            <person name="Liang B."/>
            <person name="Liao S.G."/>
            <person name="Mu D."/>
            <person name="Ma Y.Y."/>
            <person name="Niu Y.Y."/>
            <person name="Sun X.Q."/>
            <person name="Xia J.Q."/>
            <person name="Xiao J."/>
            <person name="Xiong Z.Q."/>
            <person name="Xu L."/>
            <person name="Yang L."/>
            <person name="Zhang Y."/>
            <person name="Zhao W."/>
            <person name="Zhao X.D."/>
            <person name="Zheng Y.T."/>
            <person name="Zhou J.M."/>
            <person name="Zhu Y.B."/>
            <person name="Zhang G.J."/>
            <person name="Wang J."/>
            <person name="Yao Y.G."/>
        </authorList>
    </citation>
    <scope>NUCLEOTIDE SEQUENCE [LARGE SCALE GENOMIC DNA]</scope>
</reference>
<evidence type="ECO:0000256" key="6">
    <source>
        <dbReference type="PROSITE-ProRule" id="PRU00175"/>
    </source>
</evidence>
<dbReference type="Gene3D" id="3.30.40.10">
    <property type="entry name" value="Zinc/RING finger domain, C3HC4 (zinc finger)"/>
    <property type="match status" value="1"/>
</dbReference>
<dbReference type="EMBL" id="KB320489">
    <property type="protein sequence ID" value="ELW70599.1"/>
    <property type="molecule type" value="Genomic_DNA"/>
</dbReference>
<dbReference type="InterPro" id="IPR015943">
    <property type="entry name" value="WD40/YVTN_repeat-like_dom_sf"/>
</dbReference>
<feature type="repeat" description="WD" evidence="7">
    <location>
        <begin position="251"/>
        <end position="296"/>
    </location>
</feature>
<evidence type="ECO:0000256" key="4">
    <source>
        <dbReference type="ARBA" id="ARBA00022771"/>
    </source>
</evidence>
<dbReference type="InterPro" id="IPR001680">
    <property type="entry name" value="WD40_rpt"/>
</dbReference>
<evidence type="ECO:0000256" key="5">
    <source>
        <dbReference type="ARBA" id="ARBA00022833"/>
    </source>
</evidence>
<evidence type="ECO:0000256" key="9">
    <source>
        <dbReference type="SAM" id="Phobius"/>
    </source>
</evidence>
<dbReference type="CDD" id="cd00200">
    <property type="entry name" value="WD40"/>
    <property type="match status" value="1"/>
</dbReference>
<keyword evidence="2" id="KW-0479">Metal-binding</keyword>
<evidence type="ECO:0000313" key="11">
    <source>
        <dbReference type="EMBL" id="ELW70599.1"/>
    </source>
</evidence>
<feature type="repeat" description="WD" evidence="7">
    <location>
        <begin position="161"/>
        <end position="193"/>
    </location>
</feature>
<dbReference type="InterPro" id="IPR013083">
    <property type="entry name" value="Znf_RING/FYVE/PHD"/>
</dbReference>
<dbReference type="STRING" id="246437.L9L7I1"/>
<dbReference type="PROSITE" id="PS00678">
    <property type="entry name" value="WD_REPEATS_1"/>
    <property type="match status" value="1"/>
</dbReference>
<dbReference type="GO" id="GO:0008270">
    <property type="term" value="F:zinc ion binding"/>
    <property type="evidence" value="ECO:0007669"/>
    <property type="project" value="UniProtKB-KW"/>
</dbReference>
<evidence type="ECO:0000259" key="10">
    <source>
        <dbReference type="PROSITE" id="PS50089"/>
    </source>
</evidence>
<dbReference type="PANTHER" id="PTHR19869:SF1">
    <property type="entry name" value="WD REPEAT-CONTAINING PROTEIN 31"/>
    <property type="match status" value="1"/>
</dbReference>
<gene>
    <name evidence="11" type="ORF">TREES_T100003793</name>
</gene>
<dbReference type="SMART" id="SM00320">
    <property type="entry name" value="WD40"/>
    <property type="match status" value="5"/>
</dbReference>
<keyword evidence="3" id="KW-0677">Repeat</keyword>
<dbReference type="SUPFAM" id="SSF57850">
    <property type="entry name" value="RING/U-box"/>
    <property type="match status" value="1"/>
</dbReference>
<dbReference type="PROSITE" id="PS50082">
    <property type="entry name" value="WD_REPEATS_2"/>
    <property type="match status" value="4"/>
</dbReference>
<dbReference type="CDD" id="cd16556">
    <property type="entry name" value="RING-HC_RNF183-like"/>
    <property type="match status" value="1"/>
</dbReference>
<feature type="repeat" description="WD" evidence="7">
    <location>
        <begin position="76"/>
        <end position="117"/>
    </location>
</feature>
<name>L9L7I1_TUPCH</name>
<dbReference type="eggNOG" id="KOG0279">
    <property type="taxonomic scope" value="Eukaryota"/>
</dbReference>
<evidence type="ECO:0000313" key="12">
    <source>
        <dbReference type="Proteomes" id="UP000011518"/>
    </source>
</evidence>
<reference evidence="12" key="1">
    <citation type="submission" date="2012-07" db="EMBL/GenBank/DDBJ databases">
        <title>Genome of the Chinese tree shrew, a rising model animal genetically related to primates.</title>
        <authorList>
            <person name="Zhang G."/>
            <person name="Fan Y."/>
            <person name="Yao Y."/>
            <person name="Huang Z."/>
        </authorList>
    </citation>
    <scope>NUCLEOTIDE SEQUENCE [LARGE SCALE GENOMIC DNA]</scope>
</reference>
<proteinExistence type="predicted"/>
<dbReference type="PROSITE" id="PS00518">
    <property type="entry name" value="ZF_RING_1"/>
    <property type="match status" value="1"/>
</dbReference>
<dbReference type="InterPro" id="IPR036322">
    <property type="entry name" value="WD40_repeat_dom_sf"/>
</dbReference>
<feature type="region of interest" description="Disordered" evidence="8">
    <location>
        <begin position="356"/>
        <end position="380"/>
    </location>
</feature>
<feature type="domain" description="RING-type" evidence="10">
    <location>
        <begin position="416"/>
        <end position="463"/>
    </location>
</feature>
<dbReference type="InterPro" id="IPR040066">
    <property type="entry name" value="WDR31"/>
</dbReference>
<dbReference type="PRINTS" id="PR00320">
    <property type="entry name" value="GPROTEINBRPT"/>
</dbReference>
<evidence type="ECO:0000256" key="3">
    <source>
        <dbReference type="ARBA" id="ARBA00022737"/>
    </source>
</evidence>
<organism evidence="11 12">
    <name type="scientific">Tupaia chinensis</name>
    <name type="common">Chinese tree shrew</name>
    <name type="synonym">Tupaia belangeri chinensis</name>
    <dbReference type="NCBI Taxonomy" id="246437"/>
    <lineage>
        <taxon>Eukaryota</taxon>
        <taxon>Metazoa</taxon>
        <taxon>Chordata</taxon>
        <taxon>Craniata</taxon>
        <taxon>Vertebrata</taxon>
        <taxon>Euteleostomi</taxon>
        <taxon>Mammalia</taxon>
        <taxon>Eutheria</taxon>
        <taxon>Euarchontoglires</taxon>
        <taxon>Scandentia</taxon>
        <taxon>Tupaiidae</taxon>
        <taxon>Tupaia</taxon>
    </lineage>
</organism>
<evidence type="ECO:0000256" key="1">
    <source>
        <dbReference type="ARBA" id="ARBA00022574"/>
    </source>
</evidence>
<keyword evidence="12" id="KW-1185">Reference proteome</keyword>
<keyword evidence="1 7" id="KW-0853">WD repeat</keyword>
<keyword evidence="5" id="KW-0862">Zinc</keyword>
<dbReference type="InterPro" id="IPR020472">
    <property type="entry name" value="WD40_PAC1"/>
</dbReference>
<dbReference type="InterPro" id="IPR001841">
    <property type="entry name" value="Znf_RING"/>
</dbReference>